<dbReference type="AlphaFoldDB" id="A0AAV5VGK3"/>
<sequence>VFPFLSSPHPTERSRWARTFDGADIIGLCLVATCTGVVVVGVAYCTCPNFQGWIDEKAAWAFRNTIGRAQEVFASKYNDLLDDVTCIDRRLFRLIPALS</sequence>
<dbReference type="Proteomes" id="UP001432322">
    <property type="component" value="Unassembled WGS sequence"/>
</dbReference>
<proteinExistence type="predicted"/>
<feature type="non-terminal residue" evidence="2">
    <location>
        <position position="99"/>
    </location>
</feature>
<evidence type="ECO:0000313" key="3">
    <source>
        <dbReference type="Proteomes" id="UP001432322"/>
    </source>
</evidence>
<feature type="non-terminal residue" evidence="2">
    <location>
        <position position="1"/>
    </location>
</feature>
<evidence type="ECO:0000313" key="2">
    <source>
        <dbReference type="EMBL" id="GMT17852.1"/>
    </source>
</evidence>
<organism evidence="2 3">
    <name type="scientific">Pristionchus fissidentatus</name>
    <dbReference type="NCBI Taxonomy" id="1538716"/>
    <lineage>
        <taxon>Eukaryota</taxon>
        <taxon>Metazoa</taxon>
        <taxon>Ecdysozoa</taxon>
        <taxon>Nematoda</taxon>
        <taxon>Chromadorea</taxon>
        <taxon>Rhabditida</taxon>
        <taxon>Rhabditina</taxon>
        <taxon>Diplogasteromorpha</taxon>
        <taxon>Diplogasteroidea</taxon>
        <taxon>Neodiplogasteridae</taxon>
        <taxon>Pristionchus</taxon>
    </lineage>
</organism>
<reference evidence="2" key="1">
    <citation type="submission" date="2023-10" db="EMBL/GenBank/DDBJ databases">
        <title>Genome assembly of Pristionchus species.</title>
        <authorList>
            <person name="Yoshida K."/>
            <person name="Sommer R.J."/>
        </authorList>
    </citation>
    <scope>NUCLEOTIDE SEQUENCE</scope>
    <source>
        <strain evidence="2">RS5133</strain>
    </source>
</reference>
<dbReference type="EMBL" id="BTSY01000003">
    <property type="protein sequence ID" value="GMT17852.1"/>
    <property type="molecule type" value="Genomic_DNA"/>
</dbReference>
<evidence type="ECO:0000256" key="1">
    <source>
        <dbReference type="SAM" id="Phobius"/>
    </source>
</evidence>
<gene>
    <name evidence="2" type="ORF">PFISCL1PPCAC_9149</name>
</gene>
<feature type="transmembrane region" description="Helical" evidence="1">
    <location>
        <begin position="25"/>
        <end position="47"/>
    </location>
</feature>
<comment type="caution">
    <text evidence="2">The sequence shown here is derived from an EMBL/GenBank/DDBJ whole genome shotgun (WGS) entry which is preliminary data.</text>
</comment>
<keyword evidence="1" id="KW-0812">Transmembrane</keyword>
<keyword evidence="1" id="KW-1133">Transmembrane helix</keyword>
<keyword evidence="1" id="KW-0472">Membrane</keyword>
<keyword evidence="3" id="KW-1185">Reference proteome</keyword>
<protein>
    <submittedName>
        <fullName evidence="2">Uncharacterized protein</fullName>
    </submittedName>
</protein>
<name>A0AAV5VGK3_9BILA</name>
<accession>A0AAV5VGK3</accession>